<evidence type="ECO:0000256" key="2">
    <source>
        <dbReference type="ARBA" id="ARBA00022729"/>
    </source>
</evidence>
<dbReference type="PANTHER" id="PTHR30483">
    <property type="entry name" value="LEUCINE-SPECIFIC-BINDING PROTEIN"/>
    <property type="match status" value="1"/>
</dbReference>
<dbReference type="InterPro" id="IPR051010">
    <property type="entry name" value="BCAA_transport"/>
</dbReference>
<dbReference type="AlphaFoldDB" id="A0A2S0M6I3"/>
<dbReference type="InterPro" id="IPR028081">
    <property type="entry name" value="Leu-bd"/>
</dbReference>
<feature type="domain" description="Leucine-binding protein" evidence="3">
    <location>
        <begin position="33"/>
        <end position="374"/>
    </location>
</feature>
<keyword evidence="2" id="KW-0732">Signal</keyword>
<dbReference type="Pfam" id="PF13458">
    <property type="entry name" value="Peripla_BP_6"/>
    <property type="match status" value="1"/>
</dbReference>
<dbReference type="Proteomes" id="UP000238358">
    <property type="component" value="Chromosome"/>
</dbReference>
<dbReference type="InterPro" id="IPR028082">
    <property type="entry name" value="Peripla_BP_I"/>
</dbReference>
<dbReference type="CDD" id="cd06347">
    <property type="entry name" value="PBP1_ABC_LivK_ligand_binding-like"/>
    <property type="match status" value="1"/>
</dbReference>
<dbReference type="SUPFAM" id="SSF53822">
    <property type="entry name" value="Periplasmic binding protein-like I"/>
    <property type="match status" value="1"/>
</dbReference>
<dbReference type="PANTHER" id="PTHR30483:SF6">
    <property type="entry name" value="PERIPLASMIC BINDING PROTEIN OF ABC TRANSPORTER FOR NATURAL AMINO ACIDS"/>
    <property type="match status" value="1"/>
</dbReference>
<organism evidence="4 5">
    <name type="scientific">Megasphaera elsdenii</name>
    <dbReference type="NCBI Taxonomy" id="907"/>
    <lineage>
        <taxon>Bacteria</taxon>
        <taxon>Bacillati</taxon>
        <taxon>Bacillota</taxon>
        <taxon>Negativicutes</taxon>
        <taxon>Veillonellales</taxon>
        <taxon>Veillonellaceae</taxon>
        <taxon>Megasphaera</taxon>
    </lineage>
</organism>
<dbReference type="PROSITE" id="PS51257">
    <property type="entry name" value="PROKAR_LIPOPROTEIN"/>
    <property type="match status" value="1"/>
</dbReference>
<protein>
    <submittedName>
        <fullName evidence="4">Amino acid/amide ABC transporter substrate-binding protein</fullName>
    </submittedName>
</protein>
<dbReference type="OrthoDB" id="9783240at2"/>
<accession>A0A2S0M6I3</accession>
<evidence type="ECO:0000259" key="3">
    <source>
        <dbReference type="Pfam" id="PF13458"/>
    </source>
</evidence>
<evidence type="ECO:0000313" key="4">
    <source>
        <dbReference type="EMBL" id="AVO27043.1"/>
    </source>
</evidence>
<dbReference type="Gene3D" id="3.40.50.2300">
    <property type="match status" value="2"/>
</dbReference>
<evidence type="ECO:0000256" key="1">
    <source>
        <dbReference type="ARBA" id="ARBA00010062"/>
    </source>
</evidence>
<comment type="similarity">
    <text evidence="1">Belongs to the leucine-binding protein family.</text>
</comment>
<sequence>MKRYMEILAFCMLFMAFFLSGCSLSPTNMGVLIGTNLALSGKGMSYSTSTERGIELAKDMVNDRGGLLGRPVQIVSVDNYGKPEDAEAAIQQLTVRHVSAIIGPDLTDCTRAVLPNVEAVKIPLISPACTQPDITVDPKSHEVYRYIFRAAYIDASQGRAMADYALKQLHVKRAAVFYYPDKTYAQGLAEYFRSAFAASGGEVPVYIPVEEVQDLTKYLSLLQRENVDVIYLPGYDDWTIPAITLLRSHGISQPLLGPDGWNGPKMERDVDTSYLTQVYYTDHYAGHDASEAARRFSQAYYEKYGEWPDSYAALGYDAFMMTAEAIERCQSAEAPDVARELEKTIDYDGATGTISLDANHDAIKDVFIMTFKDGQPELAATIPKDRQTQ</sequence>
<proteinExistence type="inferred from homology"/>
<dbReference type="EMBL" id="CP027569">
    <property type="protein sequence ID" value="AVO27043.1"/>
    <property type="molecule type" value="Genomic_DNA"/>
</dbReference>
<dbReference type="RefSeq" id="WP_072023505.1">
    <property type="nucleotide sequence ID" value="NZ_CP027569.1"/>
</dbReference>
<gene>
    <name evidence="4" type="ORF">C6Y28_05155</name>
</gene>
<reference evidence="4 5" key="1">
    <citation type="journal article" date="2018" name="Genome Announc.">
        <title>Complete genomes of two Megasphaera elsdenii strains, NCIMB 702410 and ATCC 25940.</title>
        <authorList>
            <person name="Hatmaker E.A."/>
            <person name="O'Dell K."/>
            <person name="Riley L.A."/>
            <person name="Klingeman D.M."/>
            <person name="Guss A.M."/>
        </authorList>
    </citation>
    <scope>NUCLEOTIDE SEQUENCE [LARGE SCALE GENOMIC DNA]</scope>
    <source>
        <strain evidence="4 5">NCIMB702410</strain>
    </source>
</reference>
<evidence type="ECO:0000313" key="5">
    <source>
        <dbReference type="Proteomes" id="UP000238358"/>
    </source>
</evidence>
<name>A0A2S0M6I3_MEGEL</name>